<evidence type="ECO:0000313" key="1">
    <source>
        <dbReference type="EMBL" id="QDO97072.1"/>
    </source>
</evidence>
<dbReference type="PANTHER" id="PTHR37310:SF1">
    <property type="entry name" value="CYTOPLASMIC PROTEIN"/>
    <property type="match status" value="1"/>
</dbReference>
<reference evidence="1 2" key="1">
    <citation type="submission" date="2019-07" db="EMBL/GenBank/DDBJ databases">
        <title>Genome sequencing for Ferrovibrio sp. K5.</title>
        <authorList>
            <person name="Park S.-J."/>
        </authorList>
    </citation>
    <scope>NUCLEOTIDE SEQUENCE [LARGE SCALE GENOMIC DNA]</scope>
    <source>
        <strain evidence="1 2">K5</strain>
    </source>
</reference>
<dbReference type="PANTHER" id="PTHR37310">
    <property type="entry name" value="CYTOPLASMIC PROTEIN-RELATED"/>
    <property type="match status" value="1"/>
</dbReference>
<dbReference type="CDD" id="cd08026">
    <property type="entry name" value="DUF326"/>
    <property type="match status" value="1"/>
</dbReference>
<proteinExistence type="predicted"/>
<dbReference type="Pfam" id="PF03860">
    <property type="entry name" value="Csp"/>
    <property type="match status" value="1"/>
</dbReference>
<organism evidence="1 2">
    <name type="scientific">Ferrovibrio terrae</name>
    <dbReference type="NCBI Taxonomy" id="2594003"/>
    <lineage>
        <taxon>Bacteria</taxon>
        <taxon>Pseudomonadati</taxon>
        <taxon>Pseudomonadota</taxon>
        <taxon>Alphaproteobacteria</taxon>
        <taxon>Rhodospirillales</taxon>
        <taxon>Rhodospirillaceae</taxon>
        <taxon>Ferrovibrio</taxon>
    </lineage>
</organism>
<dbReference type="KEGG" id="fer:FNB15_07190"/>
<dbReference type="EMBL" id="CP041636">
    <property type="protein sequence ID" value="QDO97072.1"/>
    <property type="molecule type" value="Genomic_DNA"/>
</dbReference>
<gene>
    <name evidence="1" type="ORF">FNB15_07190</name>
</gene>
<evidence type="ECO:0000313" key="2">
    <source>
        <dbReference type="Proteomes" id="UP000317496"/>
    </source>
</evidence>
<name>A0A516GZZ5_9PROT</name>
<sequence length="139" mass="15145">MHTQMMIQTHPDVDGDIQADQVLIDCIEACFDCAQTCIACADACLAEDEAHHLKQCIRLDLDCADICDTVAKVATRRTGSNITTLRVLLAACAEACRVCAEECESHADMHEHCAICAEACRRCEMSCHAMADLASPLMQ</sequence>
<dbReference type="Proteomes" id="UP000317496">
    <property type="component" value="Chromosome"/>
</dbReference>
<accession>A0A516GZZ5</accession>
<dbReference type="InterPro" id="IPR005560">
    <property type="entry name" value="Csp_YhjQ"/>
</dbReference>
<protein>
    <submittedName>
        <fullName evidence="1">Four-helix bundle copper-binding protein</fullName>
    </submittedName>
</protein>
<dbReference type="OrthoDB" id="5396211at2"/>
<dbReference type="Gene3D" id="1.20.1270.360">
    <property type="match status" value="1"/>
</dbReference>
<dbReference type="RefSeq" id="WP_144068053.1">
    <property type="nucleotide sequence ID" value="NZ_CP041636.1"/>
</dbReference>
<dbReference type="InterPro" id="IPR044543">
    <property type="entry name" value="YHJQ-like"/>
</dbReference>
<dbReference type="AlphaFoldDB" id="A0A516GZZ5"/>
<keyword evidence="2" id="KW-1185">Reference proteome</keyword>